<protein>
    <submittedName>
        <fullName evidence="1">Uncharacterized protein</fullName>
    </submittedName>
</protein>
<dbReference type="RefSeq" id="WP_187503032.1">
    <property type="nucleotide sequence ID" value="NZ_JACONT010000009.1"/>
</dbReference>
<accession>A0ABR7ALG1</accession>
<gene>
    <name evidence="1" type="ORF">H8S47_06085</name>
</gene>
<organism evidence="1 2">
    <name type="scientific">Sphingomonas albertensis</name>
    <dbReference type="NCBI Taxonomy" id="2762591"/>
    <lineage>
        <taxon>Bacteria</taxon>
        <taxon>Pseudomonadati</taxon>
        <taxon>Pseudomonadota</taxon>
        <taxon>Alphaproteobacteria</taxon>
        <taxon>Sphingomonadales</taxon>
        <taxon>Sphingomonadaceae</taxon>
        <taxon>Sphingomonas</taxon>
    </lineage>
</organism>
<comment type="caution">
    <text evidence="1">The sequence shown here is derived from an EMBL/GenBank/DDBJ whole genome shotgun (WGS) entry which is preliminary data.</text>
</comment>
<dbReference type="Proteomes" id="UP000597613">
    <property type="component" value="Unassembled WGS sequence"/>
</dbReference>
<reference evidence="1 2" key="1">
    <citation type="submission" date="2020-08" db="EMBL/GenBank/DDBJ databases">
        <title>Putative novel bacterial strains isolated from necrotic wheat leaf tissues caused by Xanthomonas translucens.</title>
        <authorList>
            <person name="Tambong J.T."/>
        </authorList>
    </citation>
    <scope>NUCLEOTIDE SEQUENCE [LARGE SCALE GENOMIC DNA]</scope>
    <source>
        <strain evidence="2">DOAB 1063</strain>
    </source>
</reference>
<evidence type="ECO:0000313" key="2">
    <source>
        <dbReference type="Proteomes" id="UP000597613"/>
    </source>
</evidence>
<keyword evidence="2" id="KW-1185">Reference proteome</keyword>
<proteinExistence type="predicted"/>
<dbReference type="EMBL" id="JACONT010000009">
    <property type="protein sequence ID" value="MBC3941256.1"/>
    <property type="molecule type" value="Genomic_DNA"/>
</dbReference>
<sequence>MLSEIREDPTRRADVFVQRWQGLEQQRRALKIYHEDTKVRAIENTMIGMAKSLERDPQVESILRNRKVQLGIGATSGASVGRELADMIGRGRSRGLGIGM</sequence>
<evidence type="ECO:0000313" key="1">
    <source>
        <dbReference type="EMBL" id="MBC3941256.1"/>
    </source>
</evidence>
<name>A0ABR7ALG1_9SPHN</name>